<sequence>MGGTVLNYGSKELYLEAYKAGWEKGWKAGWEKGLKEWRIDLVTRKYQRGESIEKIADDLLMSTVEVEELLNNQEEADDDSFRMGSLEIAALLGHWKWF</sequence>
<dbReference type="AlphaFoldDB" id="A0AAE3AYY4"/>
<dbReference type="Proteomes" id="UP001199355">
    <property type="component" value="Unassembled WGS sequence"/>
</dbReference>
<reference evidence="1 2" key="1">
    <citation type="submission" date="2021-10" db="EMBL/GenBank/DDBJ databases">
        <title>Anaerobic single-cell dispensing facilitates the cultivation of human gut bacteria.</title>
        <authorList>
            <person name="Afrizal A."/>
        </authorList>
    </citation>
    <scope>NUCLEOTIDE SEQUENCE [LARGE SCALE GENOMIC DNA]</scope>
    <source>
        <strain evidence="1 2">CLA-AA-H244</strain>
    </source>
</reference>
<proteinExistence type="predicted"/>
<protein>
    <submittedName>
        <fullName evidence="1">Uncharacterized protein</fullName>
    </submittedName>
</protein>
<dbReference type="RefSeq" id="WP_308728802.1">
    <property type="nucleotide sequence ID" value="NZ_JAJEQF010000041.1"/>
</dbReference>
<gene>
    <name evidence="1" type="ORF">LKD45_13125</name>
</gene>
<keyword evidence="2" id="KW-1185">Reference proteome</keyword>
<evidence type="ECO:0000313" key="2">
    <source>
        <dbReference type="Proteomes" id="UP001199355"/>
    </source>
</evidence>
<comment type="caution">
    <text evidence="1">The sequence shown here is derived from an EMBL/GenBank/DDBJ whole genome shotgun (WGS) entry which is preliminary data.</text>
</comment>
<evidence type="ECO:0000313" key="1">
    <source>
        <dbReference type="EMBL" id="MCC2168622.1"/>
    </source>
</evidence>
<dbReference type="EMBL" id="JAJEQF010000041">
    <property type="protein sequence ID" value="MCC2168622.1"/>
    <property type="molecule type" value="Genomic_DNA"/>
</dbReference>
<name>A0AAE3AYY4_9FIRM</name>
<accession>A0AAE3AYY4</accession>
<organism evidence="1 2">
    <name type="scientific">Gallintestinimicrobium propionicum</name>
    <dbReference type="NCBI Taxonomy" id="2981770"/>
    <lineage>
        <taxon>Bacteria</taxon>
        <taxon>Bacillati</taxon>
        <taxon>Bacillota</taxon>
        <taxon>Clostridia</taxon>
        <taxon>Lachnospirales</taxon>
        <taxon>Lachnospiraceae</taxon>
        <taxon>Gallintestinimicrobium</taxon>
    </lineage>
</organism>